<dbReference type="GO" id="GO:0043424">
    <property type="term" value="F:protein histidine kinase binding"/>
    <property type="evidence" value="ECO:0007669"/>
    <property type="project" value="UniProtKB-UniRule"/>
</dbReference>
<dbReference type="GO" id="GO:0000160">
    <property type="term" value="P:phosphorelay signal transduction system"/>
    <property type="evidence" value="ECO:0007669"/>
    <property type="project" value="UniProtKB-UniRule"/>
</dbReference>
<evidence type="ECO:0000259" key="8">
    <source>
        <dbReference type="PROSITE" id="PS50894"/>
    </source>
</evidence>
<feature type="domain" description="HPt" evidence="8">
    <location>
        <begin position="36"/>
        <end position="131"/>
    </location>
</feature>
<keyword evidence="10" id="KW-1185">Reference proteome</keyword>
<dbReference type="GO" id="GO:0005634">
    <property type="term" value="C:nucleus"/>
    <property type="evidence" value="ECO:0007669"/>
    <property type="project" value="UniProtKB-SubCell"/>
</dbReference>
<dbReference type="Proteomes" id="UP001428341">
    <property type="component" value="Unassembled WGS sequence"/>
</dbReference>
<evidence type="ECO:0000256" key="1">
    <source>
        <dbReference type="ARBA" id="ARBA00022490"/>
    </source>
</evidence>
<feature type="domain" description="HPt" evidence="8">
    <location>
        <begin position="179"/>
        <end position="270"/>
    </location>
</feature>
<keyword evidence="5" id="KW-0539">Nucleus</keyword>
<feature type="modified residue" description="Phosphohistidine" evidence="6">
    <location>
        <position position="77"/>
    </location>
</feature>
<dbReference type="FunFam" id="1.20.120.160:FF:000001">
    <property type="entry name" value="Histidine-containing phosphotransfer protein 1"/>
    <property type="match status" value="1"/>
</dbReference>
<comment type="caution">
    <text evidence="9">The sequence shown here is derived from an EMBL/GenBank/DDBJ whole genome shotgun (WGS) entry which is preliminary data.</text>
</comment>
<comment type="domain">
    <text evidence="7">Histidine-containing phosphotransfer domain (HPt) contains an active histidine that mediates the phosphotransfer.</text>
</comment>
<keyword evidence="3" id="KW-0007">Acetylation</keyword>
<comment type="subcellular location">
    <subcellularLocation>
        <location evidence="7">Cytoplasm</location>
        <location evidence="7">Cytosol</location>
    </subcellularLocation>
    <subcellularLocation>
        <location evidence="7">Nucleus</location>
    </subcellularLocation>
</comment>
<comment type="function">
    <text evidence="7">Functions as a two-component phosphorelay mediators between cytokinin sensor histidine kinases and response regulators (B-type ARRs). Plays an important role in propagating cytokinin signal transduction.</text>
</comment>
<dbReference type="InterPro" id="IPR036641">
    <property type="entry name" value="HPT_dom_sf"/>
</dbReference>
<evidence type="ECO:0000256" key="2">
    <source>
        <dbReference type="ARBA" id="ARBA00022864"/>
    </source>
</evidence>
<evidence type="ECO:0000256" key="6">
    <source>
        <dbReference type="PROSITE-ProRule" id="PRU00110"/>
    </source>
</evidence>
<protein>
    <recommendedName>
        <fullName evidence="7">Histidine-containing phosphotransfer protein</fullName>
    </recommendedName>
</protein>
<evidence type="ECO:0000256" key="3">
    <source>
        <dbReference type="ARBA" id="ARBA00022990"/>
    </source>
</evidence>
<evidence type="ECO:0000256" key="4">
    <source>
        <dbReference type="ARBA" id="ARBA00023012"/>
    </source>
</evidence>
<keyword evidence="2 7" id="KW-0932">Cytokinin signaling pathway</keyword>
<keyword evidence="6" id="KW-0597">Phosphoprotein</keyword>
<keyword evidence="1" id="KW-0963">Cytoplasm</keyword>
<keyword evidence="4 7" id="KW-0902">Two-component regulatory system</keyword>
<sequence>MEALRQQISAMRQSFFDEDILDTHIFQLEQVEHISDPSLFEDFVNVYLRDSTKTLAIIEEEMANNPVNYMDLDKYFHQLKSSSNCIGANKVVNEAKKAIELCKEENLEAAKASFEKMKVEHTTLKTKLQAYLEVDSISLIHKTMEALRQQIAKMRQSFFDEEILDKYFLQLEQLEDISNPGFVKDVVTLYLRDSTKTLATIEDEMAKSPVDFMNLDKCFHQLKGSSASIGANKVLNEVNKAREHCKEGNLEAAQASFAQLKMEHTTLQAKLLAYFELMAKLGSD</sequence>
<reference evidence="9 10" key="1">
    <citation type="submission" date="2024-05" db="EMBL/GenBank/DDBJ databases">
        <title>Haplotype-resolved chromosome-level genome assembly of Huyou (Citrus changshanensis).</title>
        <authorList>
            <person name="Miao C."/>
            <person name="Chen W."/>
            <person name="Wu Y."/>
            <person name="Wang L."/>
            <person name="Zhao S."/>
            <person name="Grierson D."/>
            <person name="Xu C."/>
            <person name="Chen K."/>
        </authorList>
    </citation>
    <scope>NUCLEOTIDE SEQUENCE [LARGE SCALE GENOMIC DNA]</scope>
    <source>
        <strain evidence="9">01-14</strain>
        <tissue evidence="9">Leaf</tissue>
    </source>
</reference>
<name>A0AAP0QBT8_9ROSI</name>
<dbReference type="GO" id="GO:0009736">
    <property type="term" value="P:cytokinin-activated signaling pathway"/>
    <property type="evidence" value="ECO:0007669"/>
    <property type="project" value="UniProtKB-KW"/>
</dbReference>
<dbReference type="GO" id="GO:0005829">
    <property type="term" value="C:cytosol"/>
    <property type="evidence" value="ECO:0007669"/>
    <property type="project" value="UniProtKB-SubCell"/>
</dbReference>
<evidence type="ECO:0000313" key="9">
    <source>
        <dbReference type="EMBL" id="KAK9177514.1"/>
    </source>
</evidence>
<evidence type="ECO:0000256" key="7">
    <source>
        <dbReference type="RuleBase" id="RU369004"/>
    </source>
</evidence>
<proteinExistence type="predicted"/>
<dbReference type="EMBL" id="JBCGBO010000025">
    <property type="protein sequence ID" value="KAK9177514.1"/>
    <property type="molecule type" value="Genomic_DNA"/>
</dbReference>
<dbReference type="AlphaFoldDB" id="A0AAP0QBT8"/>
<dbReference type="GO" id="GO:0009927">
    <property type="term" value="F:histidine phosphotransfer kinase activity"/>
    <property type="evidence" value="ECO:0007669"/>
    <property type="project" value="UniProtKB-UniRule"/>
</dbReference>
<dbReference type="InterPro" id="IPR045871">
    <property type="entry name" value="AHP1-5/YPD1"/>
</dbReference>
<evidence type="ECO:0000256" key="5">
    <source>
        <dbReference type="ARBA" id="ARBA00023242"/>
    </source>
</evidence>
<dbReference type="PROSITE" id="PS50894">
    <property type="entry name" value="HPT"/>
    <property type="match status" value="2"/>
</dbReference>
<gene>
    <name evidence="9" type="ORF">WN944_029537</name>
</gene>
<dbReference type="Pfam" id="PF01627">
    <property type="entry name" value="Hpt"/>
    <property type="match status" value="2"/>
</dbReference>
<evidence type="ECO:0000313" key="10">
    <source>
        <dbReference type="Proteomes" id="UP001428341"/>
    </source>
</evidence>
<dbReference type="InterPro" id="IPR008207">
    <property type="entry name" value="Sig_transdc_His_kin_Hpt_dom"/>
</dbReference>
<dbReference type="SUPFAM" id="SSF47226">
    <property type="entry name" value="Histidine-containing phosphotransfer domain, HPT domain"/>
    <property type="match status" value="2"/>
</dbReference>
<dbReference type="PANTHER" id="PTHR28242">
    <property type="entry name" value="PHOSPHORELAY INTERMEDIATE PROTEIN YPD1"/>
    <property type="match status" value="1"/>
</dbReference>
<dbReference type="Gene3D" id="1.20.120.160">
    <property type="entry name" value="HPT domain"/>
    <property type="match status" value="2"/>
</dbReference>
<accession>A0AAP0QBT8</accession>
<dbReference type="PANTHER" id="PTHR28242:SF41">
    <property type="entry name" value="HISTIDINE CONTAINING PHOSPHOTRANSFER PROTEIN"/>
    <property type="match status" value="1"/>
</dbReference>
<feature type="modified residue" description="Phosphohistidine" evidence="6">
    <location>
        <position position="220"/>
    </location>
</feature>
<organism evidence="9 10">
    <name type="scientific">Citrus x changshan-huyou</name>
    <dbReference type="NCBI Taxonomy" id="2935761"/>
    <lineage>
        <taxon>Eukaryota</taxon>
        <taxon>Viridiplantae</taxon>
        <taxon>Streptophyta</taxon>
        <taxon>Embryophyta</taxon>
        <taxon>Tracheophyta</taxon>
        <taxon>Spermatophyta</taxon>
        <taxon>Magnoliopsida</taxon>
        <taxon>eudicotyledons</taxon>
        <taxon>Gunneridae</taxon>
        <taxon>Pentapetalae</taxon>
        <taxon>rosids</taxon>
        <taxon>malvids</taxon>
        <taxon>Sapindales</taxon>
        <taxon>Rutaceae</taxon>
        <taxon>Aurantioideae</taxon>
        <taxon>Citrus</taxon>
    </lineage>
</organism>